<protein>
    <submittedName>
        <fullName evidence="1">Uncharacterized protein</fullName>
    </submittedName>
</protein>
<dbReference type="EMBL" id="JBBPFD010000009">
    <property type="protein sequence ID" value="KAK7912573.1"/>
    <property type="molecule type" value="Genomic_DNA"/>
</dbReference>
<organism evidence="1 2">
    <name type="scientific">Mugilogobius chulae</name>
    <name type="common">yellowstripe goby</name>
    <dbReference type="NCBI Taxonomy" id="88201"/>
    <lineage>
        <taxon>Eukaryota</taxon>
        <taxon>Metazoa</taxon>
        <taxon>Chordata</taxon>
        <taxon>Craniata</taxon>
        <taxon>Vertebrata</taxon>
        <taxon>Euteleostomi</taxon>
        <taxon>Actinopterygii</taxon>
        <taxon>Neopterygii</taxon>
        <taxon>Teleostei</taxon>
        <taxon>Neoteleostei</taxon>
        <taxon>Acanthomorphata</taxon>
        <taxon>Gobiaria</taxon>
        <taxon>Gobiiformes</taxon>
        <taxon>Gobioidei</taxon>
        <taxon>Gobiidae</taxon>
        <taxon>Gobionellinae</taxon>
        <taxon>Mugilogobius</taxon>
    </lineage>
</organism>
<name>A0AAW0NYI0_9GOBI</name>
<evidence type="ECO:0000313" key="2">
    <source>
        <dbReference type="Proteomes" id="UP001460270"/>
    </source>
</evidence>
<gene>
    <name evidence="1" type="ORF">WMY93_012784</name>
</gene>
<proteinExistence type="predicted"/>
<comment type="caution">
    <text evidence="1">The sequence shown here is derived from an EMBL/GenBank/DDBJ whole genome shotgun (WGS) entry which is preliminary data.</text>
</comment>
<keyword evidence="2" id="KW-1185">Reference proteome</keyword>
<dbReference type="Proteomes" id="UP001460270">
    <property type="component" value="Unassembled WGS sequence"/>
</dbReference>
<sequence length="167" mass="18285">MSFSVTGDEAKPAWRTRSLGCRGINCTVPTQLSQQASTVKSPDAQTSCIVGPGYFPEADAGAAQLTLARTEQSQTEIFRTIQSSPAAFPLRLSSFPSRCSDLFDHPCQDEVMNSAAEELCTFHLTCEQRQSTAQTDVQTLEMCDTPQQDYSDQESECEGFILSRPAE</sequence>
<accession>A0AAW0NYI0</accession>
<evidence type="ECO:0000313" key="1">
    <source>
        <dbReference type="EMBL" id="KAK7912573.1"/>
    </source>
</evidence>
<dbReference type="AlphaFoldDB" id="A0AAW0NYI0"/>
<reference evidence="2" key="1">
    <citation type="submission" date="2024-04" db="EMBL/GenBank/DDBJ databases">
        <title>Salinicola lusitanus LLJ914,a marine bacterium isolated from the Okinawa Trough.</title>
        <authorList>
            <person name="Li J."/>
        </authorList>
    </citation>
    <scope>NUCLEOTIDE SEQUENCE [LARGE SCALE GENOMIC DNA]</scope>
</reference>